<dbReference type="GO" id="GO:0016787">
    <property type="term" value="F:hydrolase activity"/>
    <property type="evidence" value="ECO:0007669"/>
    <property type="project" value="InterPro"/>
</dbReference>
<gene>
    <name evidence="1" type="ORF">AZI98_15575</name>
</gene>
<keyword evidence="2" id="KW-1185">Reference proteome</keyword>
<reference evidence="1 2" key="1">
    <citation type="submission" date="2016-04" db="EMBL/GenBank/DDBJ databases">
        <title>Draft genome sequence of Aeribacillus pallidus 8m3 from petroleum reservoir.</title>
        <authorList>
            <person name="Poltaraus A.B."/>
            <person name="Nazina T.N."/>
            <person name="Tourova T.P."/>
            <person name="Malakho S.M."/>
            <person name="Korshunova A.V."/>
            <person name="Sokolova D.S."/>
        </authorList>
    </citation>
    <scope>NUCLEOTIDE SEQUENCE [LARGE SCALE GENOMIC DNA]</scope>
    <source>
        <strain evidence="1 2">8m3</strain>
    </source>
</reference>
<dbReference type="InterPro" id="IPR029052">
    <property type="entry name" value="Metallo-depent_PP-like"/>
</dbReference>
<dbReference type="PANTHER" id="PTHR43143">
    <property type="entry name" value="METALLOPHOSPHOESTERASE, CALCINEURIN SUPERFAMILY"/>
    <property type="match status" value="1"/>
</dbReference>
<dbReference type="STRING" id="33936.AZI98_15575"/>
<dbReference type="Proteomes" id="UP000076476">
    <property type="component" value="Unassembled WGS sequence"/>
</dbReference>
<dbReference type="Gene3D" id="3.60.21.10">
    <property type="match status" value="1"/>
</dbReference>
<dbReference type="OrthoDB" id="9772095at2"/>
<dbReference type="EMBL" id="LWBR01000065">
    <property type="protein sequence ID" value="KZN95047.1"/>
    <property type="molecule type" value="Genomic_DNA"/>
</dbReference>
<dbReference type="InterPro" id="IPR051918">
    <property type="entry name" value="STPP_CPPED1"/>
</dbReference>
<accession>A0A161ZQB9</accession>
<dbReference type="PANTHER" id="PTHR43143:SF5">
    <property type="entry name" value="SECRETED PROTEIN"/>
    <property type="match status" value="1"/>
</dbReference>
<sequence>MKKIFPLIIFVFMILSPAFPSFELAASPNDSNVYTIVWLSDTQYYSEKYPHIFRNQMDWIVQNRDNWNIKYVVHTGDIVNRAEKKQQWVQADRMFRKLEQVSIPYGVLAGNHDLVNGKSYKMFHQYFGKDRFFTKPYYGGGYRNNRGHYDLITLGHQHFLFLYIGWHVDKDSISWMNEVLKRHSDRTAIIAVHKYLHKNGKRTLVGNRIFRNIVKKNPNVKIVLSGHYDDSELLKTKIDDDHDGTPDRIVYELLADYQGAPEGGEGFLRLLHYFPSRSKFYVRAYSPYSNKHFFFSPKKEEFWIE</sequence>
<dbReference type="SUPFAM" id="SSF56300">
    <property type="entry name" value="Metallo-dependent phosphatases"/>
    <property type="match status" value="1"/>
</dbReference>
<protein>
    <submittedName>
        <fullName evidence="1">Uncharacterized protein</fullName>
    </submittedName>
</protein>
<name>A0A161ZQB9_9BACI</name>
<dbReference type="InterPro" id="IPR004843">
    <property type="entry name" value="Calcineurin-like_PHP"/>
</dbReference>
<dbReference type="RefSeq" id="WP_063389177.1">
    <property type="nucleotide sequence ID" value="NZ_LWBR01000065.1"/>
</dbReference>
<organism evidence="1 2">
    <name type="scientific">Aeribacillus pallidus</name>
    <dbReference type="NCBI Taxonomy" id="33936"/>
    <lineage>
        <taxon>Bacteria</taxon>
        <taxon>Bacillati</taxon>
        <taxon>Bacillota</taxon>
        <taxon>Bacilli</taxon>
        <taxon>Bacillales</taxon>
        <taxon>Bacillaceae</taxon>
        <taxon>Aeribacillus</taxon>
    </lineage>
</organism>
<dbReference type="Pfam" id="PF00149">
    <property type="entry name" value="Metallophos"/>
    <property type="match status" value="1"/>
</dbReference>
<evidence type="ECO:0000313" key="1">
    <source>
        <dbReference type="EMBL" id="KZN95047.1"/>
    </source>
</evidence>
<evidence type="ECO:0000313" key="2">
    <source>
        <dbReference type="Proteomes" id="UP000076476"/>
    </source>
</evidence>
<dbReference type="AlphaFoldDB" id="A0A161ZQB9"/>
<comment type="caution">
    <text evidence="1">The sequence shown here is derived from an EMBL/GenBank/DDBJ whole genome shotgun (WGS) entry which is preliminary data.</text>
</comment>
<proteinExistence type="predicted"/>